<organism evidence="1 2">
    <name type="scientific">Heracleum sosnowskyi</name>
    <dbReference type="NCBI Taxonomy" id="360622"/>
    <lineage>
        <taxon>Eukaryota</taxon>
        <taxon>Viridiplantae</taxon>
        <taxon>Streptophyta</taxon>
        <taxon>Embryophyta</taxon>
        <taxon>Tracheophyta</taxon>
        <taxon>Spermatophyta</taxon>
        <taxon>Magnoliopsida</taxon>
        <taxon>eudicotyledons</taxon>
        <taxon>Gunneridae</taxon>
        <taxon>Pentapetalae</taxon>
        <taxon>asterids</taxon>
        <taxon>campanulids</taxon>
        <taxon>Apiales</taxon>
        <taxon>Apiaceae</taxon>
        <taxon>Apioideae</taxon>
        <taxon>apioid superclade</taxon>
        <taxon>Tordylieae</taxon>
        <taxon>Tordyliinae</taxon>
        <taxon>Heracleum</taxon>
    </lineage>
</organism>
<gene>
    <name evidence="1" type="ORF">POM88_023919</name>
</gene>
<comment type="caution">
    <text evidence="1">The sequence shown here is derived from an EMBL/GenBank/DDBJ whole genome shotgun (WGS) entry which is preliminary data.</text>
</comment>
<evidence type="ECO:0000313" key="2">
    <source>
        <dbReference type="Proteomes" id="UP001237642"/>
    </source>
</evidence>
<protein>
    <submittedName>
        <fullName evidence="1">Uncharacterized protein</fullName>
    </submittedName>
</protein>
<dbReference type="GO" id="GO:0042651">
    <property type="term" value="C:thylakoid membrane"/>
    <property type="evidence" value="ECO:0007669"/>
    <property type="project" value="TreeGrafter"/>
</dbReference>
<dbReference type="Pfam" id="PF12014">
    <property type="entry name" value="Cyclin_D1_bind"/>
    <property type="match status" value="1"/>
</dbReference>
<keyword evidence="2" id="KW-1185">Reference proteome</keyword>
<dbReference type="PANTHER" id="PTHR33917:SF3">
    <property type="entry name" value="PROTEIN EXECUTER 1, CHLOROPLASTIC"/>
    <property type="match status" value="1"/>
</dbReference>
<dbReference type="InterPro" id="IPR044680">
    <property type="entry name" value="EX1/2"/>
</dbReference>
<proteinExistence type="predicted"/>
<sequence>MLVGSLGTTSSFRLTRATNPNILPLPFSSLSRNVHCEAQQDHSVTPAEELVGWWSGVCAEGKVPYGQIIHIREDQGRYLAESFSPWQIATGKTGTPVFEIYVTSGLQGEYIEQAVCLKRKAACQEFLGSSEDMKIQIETRMVLLTDPYSKKRADQWAKALTRVAASQGKDPDLDQLKSFLARFGLNQEVERDEATEASVDSLEEKIAYYTTYAVGDIVEKPITLDKNLLRVPAVLERKGCASFSLTVEEDKDSHVLLSPEDHCTTDHGLFDLIDCMARGICREKDGRTKVAKPKQTNDNLVIRAKNLLPLLSRLTIFNRIDVSALSDPLNGFHIGSNGYLVTEVIKIRRLFGPWQEVGGTKDVSELEWCDYIEAVYLTGDSVVPAGQVAFRAKVGEKYKLSPGIFLEDNYGAVARYKGEGRLAGFQDSKLVDVEILILGGEYRRDGYAIGVLYSAPEYYFFKLFKQVLRRSSQDSN</sequence>
<accession>A0AAD8IHW9</accession>
<dbReference type="GO" id="GO:0010343">
    <property type="term" value="P:singlet oxygen-mediated programmed cell death"/>
    <property type="evidence" value="ECO:0007669"/>
    <property type="project" value="InterPro"/>
</dbReference>
<name>A0AAD8IHW9_9APIA</name>
<dbReference type="Proteomes" id="UP001237642">
    <property type="component" value="Unassembled WGS sequence"/>
</dbReference>
<reference evidence="1" key="1">
    <citation type="submission" date="2023-02" db="EMBL/GenBank/DDBJ databases">
        <title>Genome of toxic invasive species Heracleum sosnowskyi carries increased number of genes despite the absence of recent whole-genome duplications.</title>
        <authorList>
            <person name="Schelkunov M."/>
            <person name="Shtratnikova V."/>
            <person name="Makarenko M."/>
            <person name="Klepikova A."/>
            <person name="Omelchenko D."/>
            <person name="Novikova G."/>
            <person name="Obukhova E."/>
            <person name="Bogdanov V."/>
            <person name="Penin A."/>
            <person name="Logacheva M."/>
        </authorList>
    </citation>
    <scope>NUCLEOTIDE SEQUENCE</scope>
    <source>
        <strain evidence="1">Hsosn_3</strain>
        <tissue evidence="1">Leaf</tissue>
    </source>
</reference>
<dbReference type="EMBL" id="JAUIZM010000005">
    <property type="protein sequence ID" value="KAK1386184.1"/>
    <property type="molecule type" value="Genomic_DNA"/>
</dbReference>
<evidence type="ECO:0000313" key="1">
    <source>
        <dbReference type="EMBL" id="KAK1386184.1"/>
    </source>
</evidence>
<dbReference type="AlphaFoldDB" id="A0AAD8IHW9"/>
<dbReference type="PANTHER" id="PTHR33917">
    <property type="entry name" value="PROTEIN EXECUTER 1, CHLOROPLASTIC"/>
    <property type="match status" value="1"/>
</dbReference>
<reference evidence="1" key="2">
    <citation type="submission" date="2023-05" db="EMBL/GenBank/DDBJ databases">
        <authorList>
            <person name="Schelkunov M.I."/>
        </authorList>
    </citation>
    <scope>NUCLEOTIDE SEQUENCE</scope>
    <source>
        <strain evidence="1">Hsosn_3</strain>
        <tissue evidence="1">Leaf</tissue>
    </source>
</reference>